<comment type="subunit">
    <text evidence="5">Binds ribosomal protein uS19.</text>
</comment>
<dbReference type="RefSeq" id="WP_345579143.1">
    <property type="nucleotide sequence ID" value="NZ_BAABLV010000012.1"/>
</dbReference>
<keyword evidence="2 5" id="KW-0690">Ribosome biogenesis</keyword>
<gene>
    <name evidence="5 8" type="primary">rimM</name>
    <name evidence="8" type="ORF">GCM10025789_07320</name>
</gene>
<evidence type="ECO:0000256" key="2">
    <source>
        <dbReference type="ARBA" id="ARBA00022517"/>
    </source>
</evidence>
<dbReference type="EMBL" id="BAABLV010000012">
    <property type="protein sequence ID" value="GAA4892725.1"/>
    <property type="molecule type" value="Genomic_DNA"/>
</dbReference>
<dbReference type="InterPro" id="IPR009000">
    <property type="entry name" value="Transl_B-barrel_sf"/>
</dbReference>
<evidence type="ECO:0000256" key="4">
    <source>
        <dbReference type="ARBA" id="ARBA00023186"/>
    </source>
</evidence>
<evidence type="ECO:0000313" key="8">
    <source>
        <dbReference type="EMBL" id="GAA4892725.1"/>
    </source>
</evidence>
<comment type="subcellular location">
    <subcellularLocation>
        <location evidence="5">Cytoplasm</location>
    </subcellularLocation>
</comment>
<comment type="caution">
    <text evidence="8">The sequence shown here is derived from an EMBL/GenBank/DDBJ whole genome shotgun (WGS) entry which is preliminary data.</text>
</comment>
<dbReference type="PANTHER" id="PTHR33692">
    <property type="entry name" value="RIBOSOME MATURATION FACTOR RIMM"/>
    <property type="match status" value="1"/>
</dbReference>
<evidence type="ECO:0000259" key="6">
    <source>
        <dbReference type="Pfam" id="PF01782"/>
    </source>
</evidence>
<feature type="domain" description="Ribosome maturation factor RimM PRC barrel" evidence="7">
    <location>
        <begin position="101"/>
        <end position="166"/>
    </location>
</feature>
<feature type="domain" description="RimM N-terminal" evidence="6">
    <location>
        <begin position="8"/>
        <end position="83"/>
    </location>
</feature>
<sequence length="172" mass="18874">MSDIEVIVGRIGRAHGIRGEVFVDVRTDEPGRRFAPGGTLRMGDKRRPATLASVRWNRGKLIVSFAEAPDRTAVEQLTGELLYDHVPEAELPSEKDEYFDRHLVGLVVRDHTGAERGTVSEVLHLPAQDVLQLDVDGEERLVPFVSALVPTVDVAGGFLQLADVDGLLEDVE</sequence>
<evidence type="ECO:0000256" key="5">
    <source>
        <dbReference type="HAMAP-Rule" id="MF_00014"/>
    </source>
</evidence>
<keyword evidence="4 5" id="KW-0143">Chaperone</keyword>
<evidence type="ECO:0000259" key="7">
    <source>
        <dbReference type="Pfam" id="PF24986"/>
    </source>
</evidence>
<accession>A0ABP9F4V7</accession>
<dbReference type="NCBIfam" id="TIGR02273">
    <property type="entry name" value="16S_RimM"/>
    <property type="match status" value="1"/>
</dbReference>
<protein>
    <recommendedName>
        <fullName evidence="5">Ribosome maturation factor RimM</fullName>
    </recommendedName>
</protein>
<comment type="function">
    <text evidence="5">An accessory protein needed during the final step in the assembly of 30S ribosomal subunit, possibly for assembly of the head region. Essential for efficient processing of 16S rRNA. May be needed both before and after RbfA during the maturation of 16S rRNA. It has affinity for free ribosomal 30S subunits but not for 70S ribosomes.</text>
</comment>
<dbReference type="InterPro" id="IPR011961">
    <property type="entry name" value="RimM"/>
</dbReference>
<dbReference type="SUPFAM" id="SSF50346">
    <property type="entry name" value="PRC-barrel domain"/>
    <property type="match status" value="1"/>
</dbReference>
<evidence type="ECO:0000256" key="1">
    <source>
        <dbReference type="ARBA" id="ARBA00022490"/>
    </source>
</evidence>
<evidence type="ECO:0000256" key="3">
    <source>
        <dbReference type="ARBA" id="ARBA00022552"/>
    </source>
</evidence>
<dbReference type="Gene3D" id="2.30.30.240">
    <property type="entry name" value="PRC-barrel domain"/>
    <property type="match status" value="1"/>
</dbReference>
<name>A0ABP9F4V7_9ACTN</name>
<comment type="domain">
    <text evidence="5">The PRC barrel domain binds ribosomal protein uS19.</text>
</comment>
<dbReference type="HAMAP" id="MF_00014">
    <property type="entry name" value="Ribosome_mat_RimM"/>
    <property type="match status" value="1"/>
</dbReference>
<dbReference type="Proteomes" id="UP001501521">
    <property type="component" value="Unassembled WGS sequence"/>
</dbReference>
<dbReference type="PANTHER" id="PTHR33692:SF1">
    <property type="entry name" value="RIBOSOME MATURATION FACTOR RIMM"/>
    <property type="match status" value="1"/>
</dbReference>
<keyword evidence="9" id="KW-1185">Reference proteome</keyword>
<comment type="similarity">
    <text evidence="5">Belongs to the RimM family.</text>
</comment>
<reference evidence="9" key="1">
    <citation type="journal article" date="2019" name="Int. J. Syst. Evol. Microbiol.">
        <title>The Global Catalogue of Microorganisms (GCM) 10K type strain sequencing project: providing services to taxonomists for standard genome sequencing and annotation.</title>
        <authorList>
            <consortium name="The Broad Institute Genomics Platform"/>
            <consortium name="The Broad Institute Genome Sequencing Center for Infectious Disease"/>
            <person name="Wu L."/>
            <person name="Ma J."/>
        </authorList>
    </citation>
    <scope>NUCLEOTIDE SEQUENCE [LARGE SCALE GENOMIC DNA]</scope>
    <source>
        <strain evidence="9">JCM 19125</strain>
    </source>
</reference>
<dbReference type="SUPFAM" id="SSF50447">
    <property type="entry name" value="Translation proteins"/>
    <property type="match status" value="1"/>
</dbReference>
<proteinExistence type="inferred from homology"/>
<dbReference type="InterPro" id="IPR036976">
    <property type="entry name" value="RimM_N_sf"/>
</dbReference>
<organism evidence="8 9">
    <name type="scientific">Tessaracoccus lubricantis</name>
    <dbReference type="NCBI Taxonomy" id="545543"/>
    <lineage>
        <taxon>Bacteria</taxon>
        <taxon>Bacillati</taxon>
        <taxon>Actinomycetota</taxon>
        <taxon>Actinomycetes</taxon>
        <taxon>Propionibacteriales</taxon>
        <taxon>Propionibacteriaceae</taxon>
        <taxon>Tessaracoccus</taxon>
    </lineage>
</organism>
<dbReference type="InterPro" id="IPR002676">
    <property type="entry name" value="RimM_N"/>
</dbReference>
<dbReference type="InterPro" id="IPR011033">
    <property type="entry name" value="PRC_barrel-like_sf"/>
</dbReference>
<dbReference type="Pfam" id="PF24986">
    <property type="entry name" value="PRC_RimM"/>
    <property type="match status" value="1"/>
</dbReference>
<dbReference type="Gene3D" id="2.40.30.60">
    <property type="entry name" value="RimM"/>
    <property type="match status" value="1"/>
</dbReference>
<dbReference type="InterPro" id="IPR056792">
    <property type="entry name" value="PRC_RimM"/>
</dbReference>
<keyword evidence="1 5" id="KW-0963">Cytoplasm</keyword>
<evidence type="ECO:0000313" key="9">
    <source>
        <dbReference type="Proteomes" id="UP001501521"/>
    </source>
</evidence>
<keyword evidence="3 5" id="KW-0698">rRNA processing</keyword>
<dbReference type="Pfam" id="PF01782">
    <property type="entry name" value="RimM"/>
    <property type="match status" value="1"/>
</dbReference>